<sequence length="19" mass="2256">MDFYIFKLKELYVSGTLMG</sequence>
<accession>A0A0E9QAV1</accession>
<reference evidence="1" key="2">
    <citation type="journal article" date="2015" name="Fish Shellfish Immunol.">
        <title>Early steps in the European eel (Anguilla anguilla)-Vibrio vulnificus interaction in the gills: Role of the RtxA13 toxin.</title>
        <authorList>
            <person name="Callol A."/>
            <person name="Pajuelo D."/>
            <person name="Ebbesson L."/>
            <person name="Teles M."/>
            <person name="MacKenzie S."/>
            <person name="Amaro C."/>
        </authorList>
    </citation>
    <scope>NUCLEOTIDE SEQUENCE</scope>
</reference>
<evidence type="ECO:0000313" key="1">
    <source>
        <dbReference type="EMBL" id="JAH13455.1"/>
    </source>
</evidence>
<organism evidence="1">
    <name type="scientific">Anguilla anguilla</name>
    <name type="common">European freshwater eel</name>
    <name type="synonym">Muraena anguilla</name>
    <dbReference type="NCBI Taxonomy" id="7936"/>
    <lineage>
        <taxon>Eukaryota</taxon>
        <taxon>Metazoa</taxon>
        <taxon>Chordata</taxon>
        <taxon>Craniata</taxon>
        <taxon>Vertebrata</taxon>
        <taxon>Euteleostomi</taxon>
        <taxon>Actinopterygii</taxon>
        <taxon>Neopterygii</taxon>
        <taxon>Teleostei</taxon>
        <taxon>Anguilliformes</taxon>
        <taxon>Anguillidae</taxon>
        <taxon>Anguilla</taxon>
    </lineage>
</organism>
<name>A0A0E9QAV1_ANGAN</name>
<proteinExistence type="predicted"/>
<protein>
    <submittedName>
        <fullName evidence="1">Uncharacterized protein</fullName>
    </submittedName>
</protein>
<dbReference type="EMBL" id="GBXM01095122">
    <property type="protein sequence ID" value="JAH13455.1"/>
    <property type="molecule type" value="Transcribed_RNA"/>
</dbReference>
<dbReference type="AlphaFoldDB" id="A0A0E9QAV1"/>
<reference evidence="1" key="1">
    <citation type="submission" date="2014-11" db="EMBL/GenBank/DDBJ databases">
        <authorList>
            <person name="Amaro Gonzalez C."/>
        </authorList>
    </citation>
    <scope>NUCLEOTIDE SEQUENCE</scope>
</reference>